<feature type="region of interest" description="Disordered" evidence="4">
    <location>
        <begin position="1"/>
        <end position="36"/>
    </location>
</feature>
<evidence type="ECO:0000313" key="5">
    <source>
        <dbReference type="Ensembl" id="ENSENLP00000013909.1"/>
    </source>
</evidence>
<accession>A0A665U437</accession>
<reference evidence="5" key="2">
    <citation type="submission" date="2025-08" db="UniProtKB">
        <authorList>
            <consortium name="Ensembl"/>
        </authorList>
    </citation>
    <scope>IDENTIFICATION</scope>
</reference>
<proteinExistence type="inferred from homology"/>
<evidence type="ECO:0000313" key="6">
    <source>
        <dbReference type="Proteomes" id="UP000472264"/>
    </source>
</evidence>
<dbReference type="GO" id="GO:0000445">
    <property type="term" value="C:THO complex part of transcription export complex"/>
    <property type="evidence" value="ECO:0007669"/>
    <property type="project" value="TreeGrafter"/>
</dbReference>
<feature type="compositionally biased region" description="Basic and acidic residues" evidence="4">
    <location>
        <begin position="22"/>
        <end position="36"/>
    </location>
</feature>
<evidence type="ECO:0000256" key="3">
    <source>
        <dbReference type="ARBA" id="ARBA00023242"/>
    </source>
</evidence>
<comment type="similarity">
    <text evidence="2">Belongs to the THOC5 family.</text>
</comment>
<keyword evidence="6" id="KW-1185">Reference proteome</keyword>
<dbReference type="PANTHER" id="PTHR13375">
    <property type="entry name" value="FMS INTERACTING PROTEIN"/>
    <property type="match status" value="1"/>
</dbReference>
<organism evidence="5 6">
    <name type="scientific">Echeneis naucrates</name>
    <name type="common">Live sharksucker</name>
    <dbReference type="NCBI Taxonomy" id="173247"/>
    <lineage>
        <taxon>Eukaryota</taxon>
        <taxon>Metazoa</taxon>
        <taxon>Chordata</taxon>
        <taxon>Craniata</taxon>
        <taxon>Vertebrata</taxon>
        <taxon>Euteleostomi</taxon>
        <taxon>Actinopterygii</taxon>
        <taxon>Neopterygii</taxon>
        <taxon>Teleostei</taxon>
        <taxon>Neoteleostei</taxon>
        <taxon>Acanthomorphata</taxon>
        <taxon>Carangaria</taxon>
        <taxon>Carangiformes</taxon>
        <taxon>Echeneidae</taxon>
        <taxon>Echeneis</taxon>
    </lineage>
</organism>
<evidence type="ECO:0000256" key="2">
    <source>
        <dbReference type="ARBA" id="ARBA00008044"/>
    </source>
</evidence>
<feature type="region of interest" description="Disordered" evidence="4">
    <location>
        <begin position="294"/>
        <end position="336"/>
    </location>
</feature>
<dbReference type="Ensembl" id="ENSENLT00000014482.1">
    <property type="protein sequence ID" value="ENSENLP00000013909.1"/>
    <property type="gene ID" value="ENSENLG00000006063.1"/>
</dbReference>
<name>A0A665U437_ECHNA</name>
<evidence type="ECO:0000256" key="1">
    <source>
        <dbReference type="ARBA" id="ARBA00004123"/>
    </source>
</evidence>
<reference evidence="5" key="1">
    <citation type="submission" date="2021-04" db="EMBL/GenBank/DDBJ databases">
        <authorList>
            <consortium name="Wellcome Sanger Institute Data Sharing"/>
        </authorList>
    </citation>
    <scope>NUCLEOTIDE SEQUENCE [LARGE SCALE GENOMIC DNA]</scope>
</reference>
<dbReference type="PANTHER" id="PTHR13375:SF3">
    <property type="entry name" value="THO COMPLEX SUBUNIT 5 HOMOLOG"/>
    <property type="match status" value="1"/>
</dbReference>
<gene>
    <name evidence="5" type="primary">thoc5</name>
</gene>
<dbReference type="GO" id="GO:0003729">
    <property type="term" value="F:mRNA binding"/>
    <property type="evidence" value="ECO:0007669"/>
    <property type="project" value="TreeGrafter"/>
</dbReference>
<dbReference type="AlphaFoldDB" id="A0A665U437"/>
<keyword evidence="3" id="KW-0539">Nucleus</keyword>
<comment type="subcellular location">
    <subcellularLocation>
        <location evidence="1">Nucleus</location>
    </subcellularLocation>
</comment>
<dbReference type="Proteomes" id="UP000472264">
    <property type="component" value="Chromosome 9"/>
</dbReference>
<sequence length="693" mass="79419">MSSEALKKRKSKVLRSEGGTPEMKRGRAEGDQQDMRVYSEEVELDGRDPEQDYVQYKESCESLATLMSEIQDLKANGAKEGVEQRRMQSCIHFMNLKKLNRLAHMRLKRGRDQTHEAKQKVDVLHLQLQNLLYEVMHLQKEISKCLEFKSKHEEIDLVTEEEFYQEAPQEISRPHLTKNDPHQLTLARLDWELEQRKRLAEKYKESQATKEKIQKSIEVKKEHLRSLQPGLHAIMQASLPVQEYLSMPIEQTQKQTEVARHLPPPLYVLFVQANAYGQACDKNLTLSISGDVDEAKALSKPPEDSQDDESDSDAEEEQEKTKRRRPTTGGQLDDKRREMLKRHPLSLCLDLMCKGNSIFMSTSVWKLGLILHLSFYYLMNLNIMTVKTKVSTSTDLNTAISAGDLLKSDTLLSCLYTNDQGRETPNPANRYQFDKVGIVSFADYVDELGHPYMWVQSLGGLHFPSDTSEVCAELSSLSASHMESSMKLLRGRVQSRLALHKQFASLEHSIIPVSSECQHLFPAKIISRLARWTTITHQDYMDFSYTRHVTEAGLAKDTDLYFMGVVERGTARLQAAVVLSPRYPEISPLFSLCLSWKGERSGRTDDNLRAMESEVNVFKNELQGPRPGHQLLTNQIARLCVCLDVYLETEGQDDSVEGPREFPREKMCLRTVRGPNRLKPFKYNHPQGFFSHR</sequence>
<dbReference type="Pfam" id="PF09766">
    <property type="entry name" value="FmiP_Thoc5"/>
    <property type="match status" value="1"/>
</dbReference>
<dbReference type="GO" id="GO:0006406">
    <property type="term" value="P:mRNA export from nucleus"/>
    <property type="evidence" value="ECO:0007669"/>
    <property type="project" value="TreeGrafter"/>
</dbReference>
<dbReference type="InterPro" id="IPR019163">
    <property type="entry name" value="THO_Thoc5"/>
</dbReference>
<evidence type="ECO:0000256" key="4">
    <source>
        <dbReference type="SAM" id="MobiDB-lite"/>
    </source>
</evidence>
<protein>
    <submittedName>
        <fullName evidence="5">THO complex 5</fullName>
    </submittedName>
</protein>
<reference evidence="5" key="3">
    <citation type="submission" date="2025-09" db="UniProtKB">
        <authorList>
            <consortium name="Ensembl"/>
        </authorList>
    </citation>
    <scope>IDENTIFICATION</scope>
</reference>
<feature type="compositionally biased region" description="Acidic residues" evidence="4">
    <location>
        <begin position="304"/>
        <end position="318"/>
    </location>
</feature>
<feature type="compositionally biased region" description="Basic and acidic residues" evidence="4">
    <location>
        <begin position="294"/>
        <end position="303"/>
    </location>
</feature>